<dbReference type="PROSITE" id="PS51352">
    <property type="entry name" value="THIOREDOXIN_2"/>
    <property type="match status" value="1"/>
</dbReference>
<protein>
    <submittedName>
        <fullName evidence="9">Cytochrome c biogenesis protein CycY</fullName>
    </submittedName>
</protein>
<dbReference type="InterPro" id="IPR050553">
    <property type="entry name" value="Thioredoxin_ResA/DsbE_sf"/>
</dbReference>
<evidence type="ECO:0000259" key="8">
    <source>
        <dbReference type="PROSITE" id="PS51352"/>
    </source>
</evidence>
<keyword evidence="2" id="KW-0201">Cytochrome c-type biogenesis</keyword>
<dbReference type="PANTHER" id="PTHR42852:SF6">
    <property type="entry name" value="THIOL:DISULFIDE INTERCHANGE PROTEIN DSBE"/>
    <property type="match status" value="1"/>
</dbReference>
<comment type="subcellular location">
    <subcellularLocation>
        <location evidence="1">Cell envelope</location>
    </subcellularLocation>
</comment>
<dbReference type="Proteomes" id="UP000095454">
    <property type="component" value="Unassembled WGS sequence"/>
</dbReference>
<evidence type="ECO:0000256" key="6">
    <source>
        <dbReference type="SAM" id="MobiDB-lite"/>
    </source>
</evidence>
<dbReference type="EMBL" id="CZAQ01000034">
    <property type="protein sequence ID" value="CUP30248.1"/>
    <property type="molecule type" value="Genomic_DNA"/>
</dbReference>
<evidence type="ECO:0000313" key="10">
    <source>
        <dbReference type="Proteomes" id="UP000095454"/>
    </source>
</evidence>
<dbReference type="RefSeq" id="WP_055252399.1">
    <property type="nucleotide sequence ID" value="NZ_CABIXX010000034.1"/>
</dbReference>
<dbReference type="PANTHER" id="PTHR42852">
    <property type="entry name" value="THIOL:DISULFIDE INTERCHANGE PROTEIN DSBE"/>
    <property type="match status" value="1"/>
</dbReference>
<feature type="region of interest" description="Disordered" evidence="6">
    <location>
        <begin position="141"/>
        <end position="175"/>
    </location>
</feature>
<sequence length="320" mass="34438">MKLSKIAALLMLPVLALTLAACSAPKGDAKGATSGDAQIAELIAQKPSSAEEAAELYQQLLQKENEIFASDNALWEKVFLAANKDTPMIEDGKNYGDFLLDTIEGAKDQFAADELKTLKAGAQQVKEIEDKLMALEKEFPGCGSTPGEGESVDASTAGMTNGESGETKFPSFKGKDLDGNDVNSDELFSKNKVTVMNFWFTTCKPCVGELGDLEKLNKELAEEDGQVVGVNSFTLDGNKDEVADAKDVLSKKGVTYKNIWFKSDSEAGKFTSNLYSFPTTYVIDQNGNIVGEPIMGGINSAEQREALNKLIDQALAKSEQ</sequence>
<proteinExistence type="predicted"/>
<keyword evidence="7" id="KW-0732">Signal</keyword>
<evidence type="ECO:0000256" key="5">
    <source>
        <dbReference type="ARBA" id="ARBA00023284"/>
    </source>
</evidence>
<evidence type="ECO:0000256" key="3">
    <source>
        <dbReference type="ARBA" id="ARBA00022968"/>
    </source>
</evidence>
<dbReference type="AlphaFoldDB" id="A0A174M7U7"/>
<feature type="domain" description="Thioredoxin" evidence="8">
    <location>
        <begin position="163"/>
        <end position="312"/>
    </location>
</feature>
<dbReference type="Gene3D" id="3.40.30.10">
    <property type="entry name" value="Glutaredoxin"/>
    <property type="match status" value="1"/>
</dbReference>
<dbReference type="CDD" id="cd02966">
    <property type="entry name" value="TlpA_like_family"/>
    <property type="match status" value="1"/>
</dbReference>
<name>A0A174M7U7_9ACTN</name>
<keyword evidence="3" id="KW-0812">Transmembrane</keyword>
<evidence type="ECO:0000256" key="2">
    <source>
        <dbReference type="ARBA" id="ARBA00022748"/>
    </source>
</evidence>
<accession>A0A174M7U7</accession>
<feature type="signal peptide" evidence="7">
    <location>
        <begin position="1"/>
        <end position="23"/>
    </location>
</feature>
<evidence type="ECO:0000313" key="9">
    <source>
        <dbReference type="EMBL" id="CUP30248.1"/>
    </source>
</evidence>
<feature type="compositionally biased region" description="Polar residues" evidence="6">
    <location>
        <begin position="153"/>
        <end position="164"/>
    </location>
</feature>
<dbReference type="PROSITE" id="PS51257">
    <property type="entry name" value="PROKAR_LIPOPROTEIN"/>
    <property type="match status" value="1"/>
</dbReference>
<evidence type="ECO:0000256" key="4">
    <source>
        <dbReference type="ARBA" id="ARBA00023157"/>
    </source>
</evidence>
<gene>
    <name evidence="9" type="primary">cycY</name>
    <name evidence="9" type="ORF">ERS852514_01647</name>
</gene>
<dbReference type="InterPro" id="IPR000866">
    <property type="entry name" value="AhpC/TSA"/>
</dbReference>
<keyword evidence="4" id="KW-1015">Disulfide bond</keyword>
<dbReference type="InterPro" id="IPR036249">
    <property type="entry name" value="Thioredoxin-like_sf"/>
</dbReference>
<dbReference type="Pfam" id="PF00578">
    <property type="entry name" value="AhpC-TSA"/>
    <property type="match status" value="1"/>
</dbReference>
<dbReference type="GO" id="GO:0030313">
    <property type="term" value="C:cell envelope"/>
    <property type="evidence" value="ECO:0007669"/>
    <property type="project" value="UniProtKB-SubCell"/>
</dbReference>
<dbReference type="GO" id="GO:0016491">
    <property type="term" value="F:oxidoreductase activity"/>
    <property type="evidence" value="ECO:0007669"/>
    <property type="project" value="InterPro"/>
</dbReference>
<keyword evidence="5" id="KW-0676">Redox-active center</keyword>
<evidence type="ECO:0000256" key="7">
    <source>
        <dbReference type="SAM" id="SignalP"/>
    </source>
</evidence>
<dbReference type="SUPFAM" id="SSF52833">
    <property type="entry name" value="Thioredoxin-like"/>
    <property type="match status" value="1"/>
</dbReference>
<evidence type="ECO:0000256" key="1">
    <source>
        <dbReference type="ARBA" id="ARBA00004196"/>
    </source>
</evidence>
<dbReference type="InterPro" id="IPR013766">
    <property type="entry name" value="Thioredoxin_domain"/>
</dbReference>
<feature type="chain" id="PRO_5038507574" evidence="7">
    <location>
        <begin position="24"/>
        <end position="320"/>
    </location>
</feature>
<keyword evidence="3" id="KW-0735">Signal-anchor</keyword>
<dbReference type="GO" id="GO:0016209">
    <property type="term" value="F:antioxidant activity"/>
    <property type="evidence" value="ECO:0007669"/>
    <property type="project" value="InterPro"/>
</dbReference>
<organism evidence="9 10">
    <name type="scientific">Collinsella aerofaciens</name>
    <dbReference type="NCBI Taxonomy" id="74426"/>
    <lineage>
        <taxon>Bacteria</taxon>
        <taxon>Bacillati</taxon>
        <taxon>Actinomycetota</taxon>
        <taxon>Coriobacteriia</taxon>
        <taxon>Coriobacteriales</taxon>
        <taxon>Coriobacteriaceae</taxon>
        <taxon>Collinsella</taxon>
    </lineage>
</organism>
<dbReference type="GO" id="GO:0017004">
    <property type="term" value="P:cytochrome complex assembly"/>
    <property type="evidence" value="ECO:0007669"/>
    <property type="project" value="UniProtKB-KW"/>
</dbReference>
<reference evidence="9 10" key="1">
    <citation type="submission" date="2015-09" db="EMBL/GenBank/DDBJ databases">
        <authorList>
            <consortium name="Pathogen Informatics"/>
        </authorList>
    </citation>
    <scope>NUCLEOTIDE SEQUENCE [LARGE SCALE GENOMIC DNA]</scope>
    <source>
        <strain evidence="9 10">2789STDY5834902</strain>
    </source>
</reference>